<reference evidence="1 2" key="1">
    <citation type="journal article" date="2023" name="Access Microbiol">
        <title>The genome of a steinernematid-associated Pseudomonas piscis bacterium encodes the biosynthesis of insect toxins.</title>
        <authorList>
            <person name="Awori R.M."/>
            <person name="Hendre P."/>
            <person name="Amugune N.O."/>
        </authorList>
    </citation>
    <scope>NUCLEOTIDE SEQUENCE [LARGE SCALE GENOMIC DNA]</scope>
    <source>
        <strain evidence="1 2">97</strain>
    </source>
</reference>
<dbReference type="RefSeq" id="WP_189760492.1">
    <property type="nucleotide sequence ID" value="NZ_CAWPOC010000249.1"/>
</dbReference>
<dbReference type="GeneID" id="88855071"/>
<dbReference type="Proteomes" id="UP001300348">
    <property type="component" value="Chromosome"/>
</dbReference>
<keyword evidence="2" id="KW-1185">Reference proteome</keyword>
<name>A0ABY9XKU1_9GAMM</name>
<sequence>MKKIILIILTFFTINQLAFGLAKDEPQAPFGFKWGMTIDEVRKLDLKKFNEYQDKLVYTVRIESAPIESKYDGEYFLDFFPLNRGLRSITFGVNDSGKNFDKLKEKFNFIASNLNNKYGSPVLNEQNNHELAKDYEYNEMKIQLRLNKGESEPYILWVNYEYYPKELFTKDEPILKKLGSRIQNVDWS</sequence>
<evidence type="ECO:0000313" key="1">
    <source>
        <dbReference type="EMBL" id="WNH03233.1"/>
    </source>
</evidence>
<evidence type="ECO:0000313" key="2">
    <source>
        <dbReference type="Proteomes" id="UP001300348"/>
    </source>
</evidence>
<organism evidence="1 2">
    <name type="scientific">Xenorhabdus griffiniae</name>
    <dbReference type="NCBI Taxonomy" id="351672"/>
    <lineage>
        <taxon>Bacteria</taxon>
        <taxon>Pseudomonadati</taxon>
        <taxon>Pseudomonadota</taxon>
        <taxon>Gammaproteobacteria</taxon>
        <taxon>Enterobacterales</taxon>
        <taxon>Morganellaceae</taxon>
        <taxon>Xenorhabdus</taxon>
    </lineage>
</organism>
<protein>
    <submittedName>
        <fullName evidence="1">Uncharacterized protein</fullName>
    </submittedName>
</protein>
<gene>
    <name evidence="1" type="ORF">QL112_005900</name>
</gene>
<proteinExistence type="predicted"/>
<dbReference type="EMBL" id="CP133647">
    <property type="protein sequence ID" value="WNH03233.1"/>
    <property type="molecule type" value="Genomic_DNA"/>
</dbReference>
<accession>A0ABY9XKU1</accession>